<proteinExistence type="predicted"/>
<dbReference type="PANTHER" id="PTHR33204">
    <property type="entry name" value="TRANSCRIPTIONAL REGULATOR, MARR FAMILY"/>
    <property type="match status" value="1"/>
</dbReference>
<dbReference type="InterPro" id="IPR036388">
    <property type="entry name" value="WH-like_DNA-bd_sf"/>
</dbReference>
<sequence>MNDELLVDCRLRAATELLSHTWDPVVLAGLRAGPRRRSELLDAVGGLSDKVLTETLRRLLAHGLVERRSHPAAPPRVEYRLSALGESLVEGPLRELGRWIAEHGDELLEAQDRGGACST</sequence>
<dbReference type="EMBL" id="JAXAVU010000004">
    <property type="protein sequence ID" value="MDX8141660.1"/>
    <property type="molecule type" value="Genomic_DNA"/>
</dbReference>
<gene>
    <name evidence="5" type="ORF">SK854_06025</name>
</gene>
<protein>
    <submittedName>
        <fullName evidence="5">Helix-turn-helix domain-containing protein</fullName>
    </submittedName>
</protein>
<evidence type="ECO:0000256" key="3">
    <source>
        <dbReference type="ARBA" id="ARBA00023163"/>
    </source>
</evidence>
<evidence type="ECO:0000259" key="4">
    <source>
        <dbReference type="PROSITE" id="PS51118"/>
    </source>
</evidence>
<dbReference type="SUPFAM" id="SSF46785">
    <property type="entry name" value="Winged helix' DNA-binding domain"/>
    <property type="match status" value="1"/>
</dbReference>
<dbReference type="Proteomes" id="UP001285352">
    <property type="component" value="Unassembled WGS sequence"/>
</dbReference>
<reference evidence="5 6" key="1">
    <citation type="submission" date="2023-11" db="EMBL/GenBank/DDBJ databases">
        <title>Lentzea sokolovensis, sp. nov., Lentzea kristufkii, sp. nov., and Lentzea miocenensis, sp. nov., rare actinobacteria from Sokolov Coal Basin, Miocene lacustrine sediment, Czech Republic.</title>
        <authorList>
            <person name="Lara A."/>
            <person name="Kotroba L."/>
            <person name="Nouioui I."/>
            <person name="Neumann-Schaal M."/>
            <person name="Mast Y."/>
            <person name="Chronakova A."/>
        </authorList>
    </citation>
    <scope>NUCLEOTIDE SEQUENCE [LARGE SCALE GENOMIC DNA]</scope>
    <source>
        <strain evidence="5 6">BCCO 10_0061</strain>
    </source>
</reference>
<organism evidence="5 6">
    <name type="scientific">Lentzea sokolovensis</name>
    <dbReference type="NCBI Taxonomy" id="3095429"/>
    <lineage>
        <taxon>Bacteria</taxon>
        <taxon>Bacillati</taxon>
        <taxon>Actinomycetota</taxon>
        <taxon>Actinomycetes</taxon>
        <taxon>Pseudonocardiales</taxon>
        <taxon>Pseudonocardiaceae</taxon>
        <taxon>Lentzea</taxon>
    </lineage>
</organism>
<comment type="caution">
    <text evidence="5">The sequence shown here is derived from an EMBL/GenBank/DDBJ whole genome shotgun (WGS) entry which is preliminary data.</text>
</comment>
<evidence type="ECO:0000256" key="2">
    <source>
        <dbReference type="ARBA" id="ARBA00023125"/>
    </source>
</evidence>
<evidence type="ECO:0000256" key="1">
    <source>
        <dbReference type="ARBA" id="ARBA00023015"/>
    </source>
</evidence>
<keyword evidence="1" id="KW-0805">Transcription regulation</keyword>
<dbReference type="RefSeq" id="WP_319973981.1">
    <property type="nucleotide sequence ID" value="NZ_JAXAVU010000004.1"/>
</dbReference>
<dbReference type="InterPro" id="IPR036390">
    <property type="entry name" value="WH_DNA-bd_sf"/>
</dbReference>
<dbReference type="Gene3D" id="1.10.10.10">
    <property type="entry name" value="Winged helix-like DNA-binding domain superfamily/Winged helix DNA-binding domain"/>
    <property type="match status" value="1"/>
</dbReference>
<evidence type="ECO:0000313" key="6">
    <source>
        <dbReference type="Proteomes" id="UP001285352"/>
    </source>
</evidence>
<keyword evidence="6" id="KW-1185">Reference proteome</keyword>
<reference evidence="5 6" key="2">
    <citation type="submission" date="2023-11" db="EMBL/GenBank/DDBJ databases">
        <authorList>
            <person name="Lara A.C."/>
            <person name="Chronakova A."/>
        </authorList>
    </citation>
    <scope>NUCLEOTIDE SEQUENCE [LARGE SCALE GENOMIC DNA]</scope>
    <source>
        <strain evidence="5 6">BCCO 10_0061</strain>
    </source>
</reference>
<dbReference type="InterPro" id="IPR002577">
    <property type="entry name" value="HTH_HxlR"/>
</dbReference>
<feature type="domain" description="HTH hxlR-type" evidence="4">
    <location>
        <begin position="9"/>
        <end position="108"/>
    </location>
</feature>
<dbReference type="PANTHER" id="PTHR33204:SF18">
    <property type="entry name" value="TRANSCRIPTIONAL REGULATORY PROTEIN"/>
    <property type="match status" value="1"/>
</dbReference>
<dbReference type="Pfam" id="PF01638">
    <property type="entry name" value="HxlR"/>
    <property type="match status" value="1"/>
</dbReference>
<accession>A0ABU4UQV4</accession>
<evidence type="ECO:0000313" key="5">
    <source>
        <dbReference type="EMBL" id="MDX8141660.1"/>
    </source>
</evidence>
<keyword evidence="2" id="KW-0238">DNA-binding</keyword>
<dbReference type="PROSITE" id="PS51118">
    <property type="entry name" value="HTH_HXLR"/>
    <property type="match status" value="1"/>
</dbReference>
<keyword evidence="3" id="KW-0804">Transcription</keyword>
<name>A0ABU4UQV4_9PSEU</name>